<dbReference type="GO" id="GO:0008195">
    <property type="term" value="F:phosphatidate phosphatase activity"/>
    <property type="evidence" value="ECO:0007669"/>
    <property type="project" value="TreeGrafter"/>
</dbReference>
<gene>
    <name evidence="8" type="ORF">HJG60_015169</name>
</gene>
<dbReference type="GO" id="GO:0006644">
    <property type="term" value="P:phospholipid metabolic process"/>
    <property type="evidence" value="ECO:0007669"/>
    <property type="project" value="UniProtKB-UniPathway"/>
</dbReference>
<comment type="similarity">
    <text evidence="2">Belongs to the PA-phosphatase related phosphoesterase family.</text>
</comment>
<accession>A0A833YXU2</accession>
<dbReference type="PANTHER" id="PTHR10165">
    <property type="entry name" value="LIPID PHOSPHATE PHOSPHATASE"/>
    <property type="match status" value="1"/>
</dbReference>
<evidence type="ECO:0000256" key="3">
    <source>
        <dbReference type="ARBA" id="ARBA00022692"/>
    </source>
</evidence>
<dbReference type="AlphaFoldDB" id="A0A833YXU2"/>
<feature type="domain" description="Phosphatidic acid phosphatase type 2/haloperoxidase" evidence="7">
    <location>
        <begin position="90"/>
        <end position="207"/>
    </location>
</feature>
<feature type="transmembrane region" description="Helical" evidence="6">
    <location>
        <begin position="91"/>
        <end position="112"/>
    </location>
</feature>
<organism evidence="8 9">
    <name type="scientific">Phyllostomus discolor</name>
    <name type="common">pale spear-nosed bat</name>
    <dbReference type="NCBI Taxonomy" id="89673"/>
    <lineage>
        <taxon>Eukaryota</taxon>
        <taxon>Metazoa</taxon>
        <taxon>Chordata</taxon>
        <taxon>Craniata</taxon>
        <taxon>Vertebrata</taxon>
        <taxon>Euteleostomi</taxon>
        <taxon>Mammalia</taxon>
        <taxon>Eutheria</taxon>
        <taxon>Laurasiatheria</taxon>
        <taxon>Chiroptera</taxon>
        <taxon>Yangochiroptera</taxon>
        <taxon>Phyllostomidae</taxon>
        <taxon>Phyllostominae</taxon>
        <taxon>Phyllostomus</taxon>
    </lineage>
</organism>
<dbReference type="Pfam" id="PF01569">
    <property type="entry name" value="PAP2"/>
    <property type="match status" value="1"/>
</dbReference>
<dbReference type="InterPro" id="IPR043216">
    <property type="entry name" value="PAP-like"/>
</dbReference>
<comment type="subcellular location">
    <subcellularLocation>
        <location evidence="1">Membrane</location>
        <topology evidence="1">Multi-pass membrane protein</topology>
    </subcellularLocation>
</comment>
<dbReference type="GO" id="GO:0046839">
    <property type="term" value="P:phospholipid dephosphorylation"/>
    <property type="evidence" value="ECO:0007669"/>
    <property type="project" value="TreeGrafter"/>
</dbReference>
<evidence type="ECO:0000313" key="8">
    <source>
        <dbReference type="EMBL" id="KAF6084717.1"/>
    </source>
</evidence>
<evidence type="ECO:0000256" key="5">
    <source>
        <dbReference type="ARBA" id="ARBA00023136"/>
    </source>
</evidence>
<dbReference type="SUPFAM" id="SSF48317">
    <property type="entry name" value="Acid phosphatase/Vanadium-dependent haloperoxidase"/>
    <property type="match status" value="1"/>
</dbReference>
<dbReference type="SMART" id="SM00014">
    <property type="entry name" value="acidPPc"/>
    <property type="match status" value="1"/>
</dbReference>
<name>A0A833YXU2_9CHIR</name>
<dbReference type="Gene3D" id="1.20.144.10">
    <property type="entry name" value="Phosphatidic acid phosphatase type 2/haloperoxidase"/>
    <property type="match status" value="1"/>
</dbReference>
<protein>
    <submittedName>
        <fullName evidence="8">Phospholipid phosphatase 5</fullName>
    </submittedName>
</protein>
<dbReference type="UniPathway" id="UPA00085"/>
<dbReference type="EMBL" id="JABVXQ010000012">
    <property type="protein sequence ID" value="KAF6084717.1"/>
    <property type="molecule type" value="Genomic_DNA"/>
</dbReference>
<dbReference type="Proteomes" id="UP000664940">
    <property type="component" value="Unassembled WGS sequence"/>
</dbReference>
<keyword evidence="4 6" id="KW-1133">Transmembrane helix</keyword>
<feature type="transmembrane region" description="Helical" evidence="6">
    <location>
        <begin position="61"/>
        <end position="79"/>
    </location>
</feature>
<evidence type="ECO:0000256" key="6">
    <source>
        <dbReference type="SAM" id="Phobius"/>
    </source>
</evidence>
<evidence type="ECO:0000256" key="1">
    <source>
        <dbReference type="ARBA" id="ARBA00004141"/>
    </source>
</evidence>
<evidence type="ECO:0000259" key="7">
    <source>
        <dbReference type="SMART" id="SM00014"/>
    </source>
</evidence>
<evidence type="ECO:0000256" key="2">
    <source>
        <dbReference type="ARBA" id="ARBA00008816"/>
    </source>
</evidence>
<keyword evidence="5 6" id="KW-0472">Membrane</keyword>
<comment type="caution">
    <text evidence="8">The sequence shown here is derived from an EMBL/GenBank/DDBJ whole genome shotgun (WGS) entry which is preliminary data.</text>
</comment>
<dbReference type="InterPro" id="IPR036938">
    <property type="entry name" value="PAP2/HPO_sf"/>
</dbReference>
<proteinExistence type="inferred from homology"/>
<feature type="transmembrane region" description="Helical" evidence="6">
    <location>
        <begin position="160"/>
        <end position="182"/>
    </location>
</feature>
<dbReference type="InterPro" id="IPR000326">
    <property type="entry name" value="PAP2/HPO"/>
</dbReference>
<evidence type="ECO:0000256" key="4">
    <source>
        <dbReference type="ARBA" id="ARBA00022989"/>
    </source>
</evidence>
<keyword evidence="3 6" id="KW-0812">Transmembrane</keyword>
<sequence length="215" mass="24086">MEQTRKAVAAFGAELGVRIVLFAVFRVTDLLPPFQRVIQPEEMWLYRNPYVDAEYFPTKPMFAIAFLSPLTLILLAKCLKKADTTDSKQACLAASLALILNGIFTNTIKLIVGRPRPDFFYRCFPDGQARSDLTCTGDEDVVNEGRKSFPSGHSSCMHTMWALLCCLGITEFSLHLLVWPLLPSIWRGSYIASHHKVVGNLGGSVPFFHLCFLQL</sequence>
<dbReference type="GO" id="GO:0016020">
    <property type="term" value="C:membrane"/>
    <property type="evidence" value="ECO:0007669"/>
    <property type="project" value="UniProtKB-SubCell"/>
</dbReference>
<reference evidence="8 9" key="1">
    <citation type="journal article" date="2020" name="Nature">
        <title>Six reference-quality genomes reveal evolution of bat adaptations.</title>
        <authorList>
            <person name="Jebb D."/>
            <person name="Huang Z."/>
            <person name="Pippel M."/>
            <person name="Hughes G.M."/>
            <person name="Lavrichenko K."/>
            <person name="Devanna P."/>
            <person name="Winkler S."/>
            <person name="Jermiin L.S."/>
            <person name="Skirmuntt E.C."/>
            <person name="Katzourakis A."/>
            <person name="Burkitt-Gray L."/>
            <person name="Ray D.A."/>
            <person name="Sullivan K.A.M."/>
            <person name="Roscito J.G."/>
            <person name="Kirilenko B.M."/>
            <person name="Davalos L.M."/>
            <person name="Corthals A.P."/>
            <person name="Power M.L."/>
            <person name="Jones G."/>
            <person name="Ransome R.D."/>
            <person name="Dechmann D.K.N."/>
            <person name="Locatelli A.G."/>
            <person name="Puechmaille S.J."/>
            <person name="Fedrigo O."/>
            <person name="Jarvis E.D."/>
            <person name="Hiller M."/>
            <person name="Vernes S.C."/>
            <person name="Myers E.W."/>
            <person name="Teeling E.C."/>
        </authorList>
    </citation>
    <scope>NUCLEOTIDE SEQUENCE [LARGE SCALE GENOMIC DNA]</scope>
    <source>
        <strain evidence="8">Bat1K_MPI-CBG_1</strain>
    </source>
</reference>
<dbReference type="PANTHER" id="PTHR10165:SF87">
    <property type="entry name" value="PHOSPHOLIPID PHOSPHATASE 5"/>
    <property type="match status" value="1"/>
</dbReference>
<evidence type="ECO:0000313" key="9">
    <source>
        <dbReference type="Proteomes" id="UP000664940"/>
    </source>
</evidence>
<feature type="transmembrane region" description="Helical" evidence="6">
    <location>
        <begin position="7"/>
        <end position="25"/>
    </location>
</feature>